<evidence type="ECO:0000313" key="1">
    <source>
        <dbReference type="EMBL" id="KFM58202.1"/>
    </source>
</evidence>
<dbReference type="EMBL" id="KK112650">
    <property type="protein sequence ID" value="KFM58202.1"/>
    <property type="molecule type" value="Genomic_DNA"/>
</dbReference>
<sequence length="113" mass="13115">MEQFNKKLRPSKEDSSSLKTPLFLDSLDYCDYSKKQFSESSFADGENGGNFSSDNEDAYVFSWSTQTLVDDREWDEYLFPKDEKKIPSLSNQSLSDSEPEMADYQLEWIEHGI</sequence>
<feature type="non-terminal residue" evidence="1">
    <location>
        <position position="113"/>
    </location>
</feature>
<dbReference type="Proteomes" id="UP000054359">
    <property type="component" value="Unassembled WGS sequence"/>
</dbReference>
<protein>
    <submittedName>
        <fullName evidence="1">Uncharacterized protein</fullName>
    </submittedName>
</protein>
<gene>
    <name evidence="1" type="ORF">X975_26958</name>
</gene>
<organism evidence="1 2">
    <name type="scientific">Stegodyphus mimosarum</name>
    <name type="common">African social velvet spider</name>
    <dbReference type="NCBI Taxonomy" id="407821"/>
    <lineage>
        <taxon>Eukaryota</taxon>
        <taxon>Metazoa</taxon>
        <taxon>Ecdysozoa</taxon>
        <taxon>Arthropoda</taxon>
        <taxon>Chelicerata</taxon>
        <taxon>Arachnida</taxon>
        <taxon>Araneae</taxon>
        <taxon>Araneomorphae</taxon>
        <taxon>Entelegynae</taxon>
        <taxon>Eresoidea</taxon>
        <taxon>Eresidae</taxon>
        <taxon>Stegodyphus</taxon>
    </lineage>
</organism>
<evidence type="ECO:0000313" key="2">
    <source>
        <dbReference type="Proteomes" id="UP000054359"/>
    </source>
</evidence>
<accession>A0A087SZB3</accession>
<keyword evidence="2" id="KW-1185">Reference proteome</keyword>
<proteinExistence type="predicted"/>
<name>A0A087SZB3_STEMI</name>
<dbReference type="AlphaFoldDB" id="A0A087SZB3"/>
<reference evidence="1 2" key="1">
    <citation type="submission" date="2013-11" db="EMBL/GenBank/DDBJ databases">
        <title>Genome sequencing of Stegodyphus mimosarum.</title>
        <authorList>
            <person name="Bechsgaard J."/>
        </authorList>
    </citation>
    <scope>NUCLEOTIDE SEQUENCE [LARGE SCALE GENOMIC DNA]</scope>
</reference>